<dbReference type="PANTHER" id="PTHR34863">
    <property type="entry name" value="EXPRESSED PROTEIN"/>
    <property type="match status" value="1"/>
</dbReference>
<evidence type="ECO:0000313" key="3">
    <source>
        <dbReference type="Proteomes" id="UP000092583"/>
    </source>
</evidence>
<gene>
    <name evidence="2" type="ORF">L486_06815</name>
</gene>
<feature type="compositionally biased region" description="Acidic residues" evidence="1">
    <location>
        <begin position="219"/>
        <end position="234"/>
    </location>
</feature>
<reference evidence="3" key="2">
    <citation type="submission" date="2013-12" db="EMBL/GenBank/DDBJ databases">
        <title>Evolution of pathogenesis and genome organization in the Tremellales.</title>
        <authorList>
            <person name="Cuomo C."/>
            <person name="Litvintseva A."/>
            <person name="Heitman J."/>
            <person name="Chen Y."/>
            <person name="Sun S."/>
            <person name="Springer D."/>
            <person name="Dromer F."/>
            <person name="Young S."/>
            <person name="Zeng Q."/>
            <person name="Chapman S."/>
            <person name="Gujja S."/>
            <person name="Saif S."/>
            <person name="Birren B."/>
        </authorList>
    </citation>
    <scope>NUCLEOTIDE SEQUENCE [LARGE SCALE GENOMIC DNA]</scope>
    <source>
        <strain evidence="3">CBS 10435</strain>
    </source>
</reference>
<accession>A0A1B9IK60</accession>
<evidence type="ECO:0000313" key="2">
    <source>
        <dbReference type="EMBL" id="OCF56058.1"/>
    </source>
</evidence>
<evidence type="ECO:0000256" key="1">
    <source>
        <dbReference type="SAM" id="MobiDB-lite"/>
    </source>
</evidence>
<feature type="compositionally biased region" description="Polar residues" evidence="1">
    <location>
        <begin position="131"/>
        <end position="159"/>
    </location>
</feature>
<feature type="region of interest" description="Disordered" evidence="1">
    <location>
        <begin position="212"/>
        <end position="363"/>
    </location>
</feature>
<reference evidence="2 3" key="1">
    <citation type="submission" date="2013-07" db="EMBL/GenBank/DDBJ databases">
        <title>The Genome Sequence of Kwoniella mangroviensis CBS10435.</title>
        <authorList>
            <consortium name="The Broad Institute Genome Sequencing Platform"/>
            <person name="Cuomo C."/>
            <person name="Litvintseva A."/>
            <person name="Chen Y."/>
            <person name="Heitman J."/>
            <person name="Sun S."/>
            <person name="Springer D."/>
            <person name="Dromer F."/>
            <person name="Young S.K."/>
            <person name="Zeng Q."/>
            <person name="Gargeya S."/>
            <person name="Fitzgerald M."/>
            <person name="Abouelleil A."/>
            <person name="Alvarado L."/>
            <person name="Berlin A.M."/>
            <person name="Chapman S.B."/>
            <person name="Dewar J."/>
            <person name="Goldberg J."/>
            <person name="Griggs A."/>
            <person name="Gujja S."/>
            <person name="Hansen M."/>
            <person name="Howarth C."/>
            <person name="Imamovic A."/>
            <person name="Larimer J."/>
            <person name="McCowan C."/>
            <person name="Murphy C."/>
            <person name="Pearson M."/>
            <person name="Priest M."/>
            <person name="Roberts A."/>
            <person name="Saif S."/>
            <person name="Shea T."/>
            <person name="Sykes S."/>
            <person name="Wortman J."/>
            <person name="Nusbaum C."/>
            <person name="Birren B."/>
        </authorList>
    </citation>
    <scope>NUCLEOTIDE SEQUENCE [LARGE SCALE GENOMIC DNA]</scope>
    <source>
        <strain evidence="2 3">CBS 10435</strain>
    </source>
</reference>
<feature type="compositionally biased region" description="Polar residues" evidence="1">
    <location>
        <begin position="169"/>
        <end position="181"/>
    </location>
</feature>
<feature type="compositionally biased region" description="Low complexity" evidence="1">
    <location>
        <begin position="110"/>
        <end position="124"/>
    </location>
</feature>
<name>A0A1B9IK60_9TREE</name>
<feature type="compositionally biased region" description="Basic and acidic residues" evidence="1">
    <location>
        <begin position="336"/>
        <end position="361"/>
    </location>
</feature>
<proteinExistence type="predicted"/>
<dbReference type="Proteomes" id="UP000092583">
    <property type="component" value="Unassembled WGS sequence"/>
</dbReference>
<feature type="compositionally biased region" description="Basic and acidic residues" evidence="1">
    <location>
        <begin position="265"/>
        <end position="277"/>
    </location>
</feature>
<organism evidence="2 3">
    <name type="scientific">Kwoniella mangroviensis CBS 10435</name>
    <dbReference type="NCBI Taxonomy" id="1331196"/>
    <lineage>
        <taxon>Eukaryota</taxon>
        <taxon>Fungi</taxon>
        <taxon>Dikarya</taxon>
        <taxon>Basidiomycota</taxon>
        <taxon>Agaricomycotina</taxon>
        <taxon>Tremellomycetes</taxon>
        <taxon>Tremellales</taxon>
        <taxon>Cryptococcaceae</taxon>
        <taxon>Kwoniella</taxon>
    </lineage>
</organism>
<dbReference type="EMBL" id="KI669465">
    <property type="protein sequence ID" value="OCF56058.1"/>
    <property type="molecule type" value="Genomic_DNA"/>
</dbReference>
<dbReference type="OrthoDB" id="2564822at2759"/>
<feature type="compositionally biased region" description="Polar residues" evidence="1">
    <location>
        <begin position="892"/>
        <end position="901"/>
    </location>
</feature>
<feature type="compositionally biased region" description="Acidic residues" evidence="1">
    <location>
        <begin position="317"/>
        <end position="335"/>
    </location>
</feature>
<sequence length="901" mass="101249">MPRGKTSDPSGRCNRCAGVLYVDLVEHFKKRHKGDRFTKDDISDTEVVVCACGRLVLNASGLNKHQLRFNCPSFSPAQRAARYHSNSLTPAPSIASLLEASPWRSTLKTPSRFSSPLSSAPSASGHVPPARSTSSPLSSVLGTPSLSPASTRRSPQSLSPIGVSVNGLKISSSPLTPIRRSSSRVTNPVLYVYDDEDDDVFSFRQETQVYEEDKFGKEVDDEEEEEEEEIEDDAYWERKRAKEIEDAAQDGDHEPWSDGEDEEERSVMSDDGSYRWEPEEDESDQGGMDIEPEESEESDGRDGQGIMEDGAGRDDRGEDIDDDLWDLLGGDEDGEERGSIRASREDEATGEREGVDVRDRGWSPPVLEDVGVEWLESFVPELPFMGGFKKLVEHQEEGNDWLDELDRKPTDVDRWELSISPEEYLNRFESSLADVQIVNRAPTRRLETSHGPDFSQYMYLAQATHQLWVHPRHRDVFIEEADKYQAIQKGRFREQASLGRAHLPTSVFVHCLIASGCTVIRLKAYGQKMPITDRFLSLEPAQMDHKYAKYNRWDIGVNFGSPYIWLFASATGRHNGFRHYRTMLPGSLDYGTVSIKATHKRRKFKLKIYPRIVHVIKSFDSHLQGSIPKTMYGVRNQVEKASRMIHNLSGKDDTALGGFRIEVSVEAPDLKEARRRVEATPFLDPSYWLGQGEGPHCKHHLDAKLVTREAFLSNANWVYEQAQIRSVFQGAASNVPTPQQRQILVDILNALGWNSDHGSPTKSLSTDAWWMGGQEVVPTCFSLLSDRYQKDEQLDGLFGLVKRTMPSGRFPCQKDPDGPGHGYHRNSAHPFRIACGKTGCRHKLNGVKMLRWLTELVSAKVLELSDLGIEQEAIGGDEGMEDEDRTGPGDGTRQTSEPYAQ</sequence>
<feature type="region of interest" description="Disordered" evidence="1">
    <location>
        <begin position="110"/>
        <end position="181"/>
    </location>
</feature>
<keyword evidence="3" id="KW-1185">Reference proteome</keyword>
<dbReference type="PANTHER" id="PTHR34863:SF1">
    <property type="entry name" value="OTU DOMAIN-CONTAINING PROTEIN"/>
    <property type="match status" value="1"/>
</dbReference>
<feature type="compositionally biased region" description="Basic and acidic residues" evidence="1">
    <location>
        <begin position="235"/>
        <end position="256"/>
    </location>
</feature>
<protein>
    <submittedName>
        <fullName evidence="2">Uncharacterized protein</fullName>
    </submittedName>
</protein>
<feature type="compositionally biased region" description="Acidic residues" evidence="1">
    <location>
        <begin position="278"/>
        <end position="299"/>
    </location>
</feature>
<dbReference type="AlphaFoldDB" id="A0A1B9IK60"/>
<feature type="region of interest" description="Disordered" evidence="1">
    <location>
        <begin position="872"/>
        <end position="901"/>
    </location>
</feature>